<dbReference type="SUPFAM" id="SSF57667">
    <property type="entry name" value="beta-beta-alpha zinc fingers"/>
    <property type="match status" value="2"/>
</dbReference>
<dbReference type="GO" id="GO:0005634">
    <property type="term" value="C:nucleus"/>
    <property type="evidence" value="ECO:0007669"/>
    <property type="project" value="UniProtKB-SubCell"/>
</dbReference>
<reference evidence="9 10" key="2">
    <citation type="submission" date="2016-08" db="EMBL/GenBank/DDBJ databases">
        <title>Pervasive Adenine N6-methylation of Active Genes in Fungi.</title>
        <authorList>
            <consortium name="DOE Joint Genome Institute"/>
            <person name="Mondo S.J."/>
            <person name="Dannebaum R.O."/>
            <person name="Kuo R.C."/>
            <person name="Labutti K."/>
            <person name="Haridas S."/>
            <person name="Kuo A."/>
            <person name="Salamov A."/>
            <person name="Ahrendt S.R."/>
            <person name="Lipzen A."/>
            <person name="Sullivan W."/>
            <person name="Andreopoulos W.B."/>
            <person name="Clum A."/>
            <person name="Lindquist E."/>
            <person name="Daum C."/>
            <person name="Ramamoorthy G.K."/>
            <person name="Gryganskyi A."/>
            <person name="Culley D."/>
            <person name="Magnuson J.K."/>
            <person name="James T.Y."/>
            <person name="O'Malley M.A."/>
            <person name="Stajich J.E."/>
            <person name="Spatafora J.W."/>
            <person name="Visel A."/>
            <person name="Grigoriev I.V."/>
        </authorList>
    </citation>
    <scope>NUCLEOTIDE SEQUENCE [LARGE SCALE GENOMIC DNA]</scope>
    <source>
        <strain evidence="9 10">S4</strain>
    </source>
</reference>
<dbReference type="GO" id="GO:0008270">
    <property type="term" value="F:zinc ion binding"/>
    <property type="evidence" value="ECO:0007669"/>
    <property type="project" value="UniProtKB-KW"/>
</dbReference>
<evidence type="ECO:0000256" key="6">
    <source>
        <dbReference type="ARBA" id="ARBA00023242"/>
    </source>
</evidence>
<evidence type="ECO:0000256" key="7">
    <source>
        <dbReference type="PROSITE-ProRule" id="PRU00042"/>
    </source>
</evidence>
<dbReference type="PROSITE" id="PS50157">
    <property type="entry name" value="ZINC_FINGER_C2H2_2"/>
    <property type="match status" value="2"/>
</dbReference>
<dbReference type="Proteomes" id="UP000193944">
    <property type="component" value="Unassembled WGS sequence"/>
</dbReference>
<keyword evidence="6" id="KW-0539">Nucleus</keyword>
<dbReference type="STRING" id="1754192.A0A1Y1VQM0"/>
<feature type="domain" description="C2H2-type" evidence="8">
    <location>
        <begin position="103"/>
        <end position="128"/>
    </location>
</feature>
<keyword evidence="5" id="KW-0862">Zinc</keyword>
<evidence type="ECO:0000313" key="9">
    <source>
        <dbReference type="EMBL" id="ORX63326.1"/>
    </source>
</evidence>
<dbReference type="Gene3D" id="3.30.160.60">
    <property type="entry name" value="Classic Zinc Finger"/>
    <property type="match status" value="3"/>
</dbReference>
<dbReference type="GO" id="GO:0000981">
    <property type="term" value="F:DNA-binding transcription factor activity, RNA polymerase II-specific"/>
    <property type="evidence" value="ECO:0007669"/>
    <property type="project" value="TreeGrafter"/>
</dbReference>
<dbReference type="Pfam" id="PF00096">
    <property type="entry name" value="zf-C2H2"/>
    <property type="match status" value="2"/>
</dbReference>
<dbReference type="FunFam" id="3.30.160.60:FF:001666">
    <property type="entry name" value="MDS1 and EVI1 complex locus"/>
    <property type="match status" value="1"/>
</dbReference>
<gene>
    <name evidence="9" type="ORF">BCR32DRAFT_330894</name>
</gene>
<organism evidence="9 10">
    <name type="scientific">Anaeromyces robustus</name>
    <dbReference type="NCBI Taxonomy" id="1754192"/>
    <lineage>
        <taxon>Eukaryota</taxon>
        <taxon>Fungi</taxon>
        <taxon>Fungi incertae sedis</taxon>
        <taxon>Chytridiomycota</taxon>
        <taxon>Chytridiomycota incertae sedis</taxon>
        <taxon>Neocallimastigomycetes</taxon>
        <taxon>Neocallimastigales</taxon>
        <taxon>Neocallimastigaceae</taxon>
        <taxon>Anaeromyces</taxon>
    </lineage>
</organism>
<keyword evidence="4 7" id="KW-0863">Zinc-finger</keyword>
<dbReference type="OrthoDB" id="4748970at2759"/>
<evidence type="ECO:0000313" key="10">
    <source>
        <dbReference type="Proteomes" id="UP000193944"/>
    </source>
</evidence>
<protein>
    <recommendedName>
        <fullName evidence="8">C2H2-type domain-containing protein</fullName>
    </recommendedName>
</protein>
<keyword evidence="10" id="KW-1185">Reference proteome</keyword>
<keyword evidence="3" id="KW-0677">Repeat</keyword>
<evidence type="ECO:0000259" key="8">
    <source>
        <dbReference type="PROSITE" id="PS50157"/>
    </source>
</evidence>
<sequence>MTTEDPVNVAPSCDKRNIMKIDSILNATSVSPIKMKTKYKIIRTDPIIKDKTFKTRHQITTQEQKYKNDIWKTLNKESKPFILKYKEEKSNKENINKRKTKDYKCTYPDCNKVFTRACVLVRHHNQVHGNSFRPYICDICGESFGKQFYLTRHKKSHNLIKPYHCSRCLKGFTRSDSCLRHIRTTGCKPYDEIVKGVDDEN</sequence>
<feature type="domain" description="C2H2-type" evidence="8">
    <location>
        <begin position="135"/>
        <end position="162"/>
    </location>
</feature>
<dbReference type="PROSITE" id="PS00028">
    <property type="entry name" value="ZINC_FINGER_C2H2_1"/>
    <property type="match status" value="2"/>
</dbReference>
<comment type="subcellular location">
    <subcellularLocation>
        <location evidence="1">Nucleus</location>
    </subcellularLocation>
</comment>
<name>A0A1Y1VQM0_9FUNG</name>
<dbReference type="InterPro" id="IPR036236">
    <property type="entry name" value="Znf_C2H2_sf"/>
</dbReference>
<evidence type="ECO:0000256" key="3">
    <source>
        <dbReference type="ARBA" id="ARBA00022737"/>
    </source>
</evidence>
<reference evidence="9 10" key="1">
    <citation type="submission" date="2016-08" db="EMBL/GenBank/DDBJ databases">
        <title>A Parts List for Fungal Cellulosomes Revealed by Comparative Genomics.</title>
        <authorList>
            <consortium name="DOE Joint Genome Institute"/>
            <person name="Haitjema C.H."/>
            <person name="Gilmore S.P."/>
            <person name="Henske J.K."/>
            <person name="Solomon K.V."/>
            <person name="De Groot R."/>
            <person name="Kuo A."/>
            <person name="Mondo S.J."/>
            <person name="Salamov A.A."/>
            <person name="Labutti K."/>
            <person name="Zhao Z."/>
            <person name="Chiniquy J."/>
            <person name="Barry K."/>
            <person name="Brewer H.M."/>
            <person name="Purvine S.O."/>
            <person name="Wright A.T."/>
            <person name="Boxma B."/>
            <person name="Van Alen T."/>
            <person name="Hackstein J.H."/>
            <person name="Baker S.E."/>
            <person name="Grigoriev I.V."/>
            <person name="O'Malley M.A."/>
        </authorList>
    </citation>
    <scope>NUCLEOTIDE SEQUENCE [LARGE SCALE GENOMIC DNA]</scope>
    <source>
        <strain evidence="9 10">S4</strain>
    </source>
</reference>
<evidence type="ECO:0000256" key="5">
    <source>
        <dbReference type="ARBA" id="ARBA00022833"/>
    </source>
</evidence>
<comment type="caution">
    <text evidence="9">The sequence shown here is derived from an EMBL/GenBank/DDBJ whole genome shotgun (WGS) entry which is preliminary data.</text>
</comment>
<dbReference type="AlphaFoldDB" id="A0A1Y1VQM0"/>
<dbReference type="EMBL" id="MCFG01000652">
    <property type="protein sequence ID" value="ORX63326.1"/>
    <property type="molecule type" value="Genomic_DNA"/>
</dbReference>
<evidence type="ECO:0000256" key="4">
    <source>
        <dbReference type="ARBA" id="ARBA00022771"/>
    </source>
</evidence>
<dbReference type="PANTHER" id="PTHR23235:SF120">
    <property type="entry name" value="KRUPPEL-LIKE FACTOR 15"/>
    <property type="match status" value="1"/>
</dbReference>
<dbReference type="PANTHER" id="PTHR23235">
    <property type="entry name" value="KRUEPPEL-LIKE TRANSCRIPTION FACTOR"/>
    <property type="match status" value="1"/>
</dbReference>
<accession>A0A1Y1VQM0</accession>
<evidence type="ECO:0000256" key="2">
    <source>
        <dbReference type="ARBA" id="ARBA00022723"/>
    </source>
</evidence>
<proteinExistence type="predicted"/>
<dbReference type="SMART" id="SM00355">
    <property type="entry name" value="ZnF_C2H2"/>
    <property type="match status" value="3"/>
</dbReference>
<dbReference type="InterPro" id="IPR013087">
    <property type="entry name" value="Znf_C2H2_type"/>
</dbReference>
<evidence type="ECO:0000256" key="1">
    <source>
        <dbReference type="ARBA" id="ARBA00004123"/>
    </source>
</evidence>
<dbReference type="GO" id="GO:0000978">
    <property type="term" value="F:RNA polymerase II cis-regulatory region sequence-specific DNA binding"/>
    <property type="evidence" value="ECO:0007669"/>
    <property type="project" value="TreeGrafter"/>
</dbReference>
<keyword evidence="2" id="KW-0479">Metal-binding</keyword>